<keyword evidence="5 8" id="KW-0238">DNA-binding</keyword>
<dbReference type="Proteomes" id="UP000007266">
    <property type="component" value="Linkage group 2"/>
</dbReference>
<dbReference type="OrthoDB" id="6754137at2759"/>
<evidence type="ECO:0000256" key="6">
    <source>
        <dbReference type="ARBA" id="ARBA00023155"/>
    </source>
</evidence>
<feature type="domain" description="Homeobox" evidence="11">
    <location>
        <begin position="103"/>
        <end position="163"/>
    </location>
</feature>
<comment type="function">
    <text evidence="1">Sequence-specific transcription factor which is part of a developmental regulatory system that provides cells with specific positional identities on the anterior-posterior axis.</text>
</comment>
<dbReference type="eggNOG" id="KOG0489">
    <property type="taxonomic scope" value="Eukaryota"/>
</dbReference>
<dbReference type="CTD" id="40827"/>
<dbReference type="GeneID" id="652932"/>
<comment type="subcellular location">
    <subcellularLocation>
        <location evidence="2 8 9">Nucleus</location>
    </subcellularLocation>
</comment>
<sequence length="292" mass="33720">MSKDSLEIVKNEEFDSDSKLPFSGLFIENQAGNAPVFNNYMDENQALGFKISDNSGINSQMIDYSRPNWSYLRTPQFEPQQFEVSLSENRSHEPEMERPKGASNGKRARTAYTSSQLVELEREFHRSKYLCRPRRIQMAQNLNLTERQIKIWFQNRRMKFKKEEKNKVVTPKTSPNEASMSPQSTSSNNSASPKACQFLYNQFPGSSQVVVKDETCQYDTESSYQFNDPQFNFNYQYNQAYSNYNNYQEGFSCQYYQGKNCVGGKVDETAGVYSGWEGQVLENMPQPNLTSL</sequence>
<evidence type="ECO:0000256" key="7">
    <source>
        <dbReference type="ARBA" id="ARBA00023242"/>
    </source>
</evidence>
<dbReference type="Gene3D" id="1.10.10.60">
    <property type="entry name" value="Homeodomain-like"/>
    <property type="match status" value="1"/>
</dbReference>
<evidence type="ECO:0000256" key="4">
    <source>
        <dbReference type="ARBA" id="ARBA00022473"/>
    </source>
</evidence>
<feature type="region of interest" description="Disordered" evidence="10">
    <location>
        <begin position="163"/>
        <end position="191"/>
    </location>
</feature>
<feature type="compositionally biased region" description="Basic and acidic residues" evidence="10">
    <location>
        <begin position="89"/>
        <end position="100"/>
    </location>
</feature>
<dbReference type="HOGENOM" id="CLU_954182_0_0_1"/>
<comment type="similarity">
    <text evidence="3">Belongs to the Antp homeobox family.</text>
</comment>
<dbReference type="SMART" id="SM00389">
    <property type="entry name" value="HOX"/>
    <property type="match status" value="1"/>
</dbReference>
<protein>
    <submittedName>
        <fullName evidence="12">Zen2</fullName>
    </submittedName>
    <submittedName>
        <fullName evidence="13">Zerknullt-2</fullName>
    </submittedName>
</protein>
<dbReference type="EMBL" id="AF321227">
    <property type="protein sequence ID" value="AAK16425.1"/>
    <property type="molecule type" value="Genomic_DNA"/>
</dbReference>
<dbReference type="GO" id="GO:0000981">
    <property type="term" value="F:DNA-binding transcription factor activity, RNA polymerase II-specific"/>
    <property type="evidence" value="ECO:0007669"/>
    <property type="project" value="InterPro"/>
</dbReference>
<dbReference type="GO" id="GO:0003677">
    <property type="term" value="F:DNA binding"/>
    <property type="evidence" value="ECO:0007669"/>
    <property type="project" value="UniProtKB-UniRule"/>
</dbReference>
<dbReference type="PANTHER" id="PTHR45664:SF11">
    <property type="entry name" value="HOMEOBOX PROTEIN HOX-B3"/>
    <property type="match status" value="1"/>
</dbReference>
<gene>
    <name evidence="12" type="primary">zen2</name>
    <name evidence="13" type="synonym">AUGUSTUS-3.0.2_00922</name>
    <name evidence="13" type="ORF">TcasGA2_TC000922</name>
</gene>
<evidence type="ECO:0000256" key="2">
    <source>
        <dbReference type="ARBA" id="ARBA00004123"/>
    </source>
</evidence>
<reference evidence="13" key="4">
    <citation type="submission" date="2014-11" db="EMBL/GenBank/DDBJ databases">
        <title>Tools and pipelines for BioNano data: molecule assembly pipeline and FASTA super scaffolding tool.</title>
        <authorList>
            <person name="Shelton J.M."/>
            <person name="Herndon N."/>
            <person name="Coleman C."/>
            <person name="Lu N."/>
            <person name="Brown S.J."/>
        </authorList>
    </citation>
    <scope>NUCLEOTIDE SEQUENCE</scope>
    <source>
        <strain evidence="13">Georgia GA2</strain>
    </source>
</reference>
<evidence type="ECO:0000313" key="13">
    <source>
        <dbReference type="EMBL" id="EEZ99255.1"/>
    </source>
</evidence>
<keyword evidence="6 8" id="KW-0371">Homeobox</keyword>
<reference evidence="12" key="1">
    <citation type="journal article" date="2001" name="Curr. Biol.">
        <title>A strategy for mapping bicoid on the phylogenetic tree.</title>
        <authorList>
            <person name="Brown S.J."/>
            <person name="Fellers J.P."/>
            <person name="Shippy T.D."/>
            <person name="Denell R."/>
            <person name="Stauber M."/>
            <person name="Schmidt-Ott U."/>
        </authorList>
    </citation>
    <scope>NUCLEOTIDE SEQUENCE</scope>
    <source>
        <strain evidence="12">GA-2</strain>
    </source>
</reference>
<dbReference type="STRING" id="7070.Q9BK02"/>
<dbReference type="InterPro" id="IPR020479">
    <property type="entry name" value="HD_metazoa"/>
</dbReference>
<dbReference type="CDD" id="cd00086">
    <property type="entry name" value="homeodomain"/>
    <property type="match status" value="1"/>
</dbReference>
<dbReference type="Pfam" id="PF00046">
    <property type="entry name" value="Homeodomain"/>
    <property type="match status" value="1"/>
</dbReference>
<feature type="compositionally biased region" description="Low complexity" evidence="10">
    <location>
        <begin position="178"/>
        <end position="191"/>
    </location>
</feature>
<dbReference type="SUPFAM" id="SSF46689">
    <property type="entry name" value="Homeodomain-like"/>
    <property type="match status" value="1"/>
</dbReference>
<evidence type="ECO:0000256" key="10">
    <source>
        <dbReference type="SAM" id="MobiDB-lite"/>
    </source>
</evidence>
<proteinExistence type="inferred from homology"/>
<dbReference type="AlphaFoldDB" id="Q9BK02"/>
<dbReference type="PROSITE" id="PS50071">
    <property type="entry name" value="HOMEOBOX_2"/>
    <property type="match status" value="1"/>
</dbReference>
<dbReference type="KEGG" id="tca:652932"/>
<evidence type="ECO:0000256" key="5">
    <source>
        <dbReference type="ARBA" id="ARBA00023125"/>
    </source>
</evidence>
<dbReference type="InterPro" id="IPR001356">
    <property type="entry name" value="HD"/>
</dbReference>
<reference evidence="13 14" key="3">
    <citation type="journal article" date="2010" name="Nucleic Acids Res.">
        <title>BeetleBase in 2010: revisions to provide comprehensive genomic information for Tribolium castaneum.</title>
        <authorList>
            <person name="Kim H.S."/>
            <person name="Murphy T."/>
            <person name="Xia J."/>
            <person name="Caragea D."/>
            <person name="Park Y."/>
            <person name="Beeman R.W."/>
            <person name="Lorenzen M.D."/>
            <person name="Butcher S."/>
            <person name="Manak J.R."/>
            <person name="Brown S.J."/>
        </authorList>
    </citation>
    <scope>GENOME REANNOTATION</scope>
    <source>
        <strain evidence="13 14">Georgia GA2</strain>
    </source>
</reference>
<evidence type="ECO:0000256" key="9">
    <source>
        <dbReference type="RuleBase" id="RU000682"/>
    </source>
</evidence>
<feature type="region of interest" description="Disordered" evidence="10">
    <location>
        <begin position="86"/>
        <end position="109"/>
    </location>
</feature>
<evidence type="ECO:0000256" key="1">
    <source>
        <dbReference type="ARBA" id="ARBA00003263"/>
    </source>
</evidence>
<dbReference type="EMBL" id="KQ971312">
    <property type="protein sequence ID" value="EEZ99255.1"/>
    <property type="molecule type" value="Genomic_DNA"/>
</dbReference>
<keyword evidence="14" id="KW-1185">Reference proteome</keyword>
<dbReference type="RefSeq" id="NP_001038090.1">
    <property type="nucleotide sequence ID" value="NM_001044625.1"/>
</dbReference>
<organism evidence="12">
    <name type="scientific">Tribolium castaneum</name>
    <name type="common">Red flour beetle</name>
    <dbReference type="NCBI Taxonomy" id="7070"/>
    <lineage>
        <taxon>Eukaryota</taxon>
        <taxon>Metazoa</taxon>
        <taxon>Ecdysozoa</taxon>
        <taxon>Arthropoda</taxon>
        <taxon>Hexapoda</taxon>
        <taxon>Insecta</taxon>
        <taxon>Pterygota</taxon>
        <taxon>Neoptera</taxon>
        <taxon>Endopterygota</taxon>
        <taxon>Coleoptera</taxon>
        <taxon>Polyphaga</taxon>
        <taxon>Cucujiformia</taxon>
        <taxon>Tenebrionidae</taxon>
        <taxon>Tenebrionidae incertae sedis</taxon>
        <taxon>Tribolium</taxon>
    </lineage>
</organism>
<accession>Q9BK02</accession>
<feature type="DNA-binding region" description="Homeobox" evidence="8">
    <location>
        <begin position="105"/>
        <end position="164"/>
    </location>
</feature>
<evidence type="ECO:0000256" key="3">
    <source>
        <dbReference type="ARBA" id="ARBA00009107"/>
    </source>
</evidence>
<dbReference type="InterPro" id="IPR009057">
    <property type="entry name" value="Homeodomain-like_sf"/>
</dbReference>
<dbReference type="GO" id="GO:0005634">
    <property type="term" value="C:nucleus"/>
    <property type="evidence" value="ECO:0007669"/>
    <property type="project" value="UniProtKB-SubCell"/>
</dbReference>
<evidence type="ECO:0000313" key="14">
    <source>
        <dbReference type="Proteomes" id="UP000007266"/>
    </source>
</evidence>
<evidence type="ECO:0000256" key="8">
    <source>
        <dbReference type="PROSITE-ProRule" id="PRU00108"/>
    </source>
</evidence>
<dbReference type="PROSITE" id="PS00027">
    <property type="entry name" value="HOMEOBOX_1"/>
    <property type="match status" value="1"/>
</dbReference>
<keyword evidence="7 8" id="KW-0539">Nucleus</keyword>
<evidence type="ECO:0000313" key="12">
    <source>
        <dbReference type="EMBL" id="AAK16425.1"/>
    </source>
</evidence>
<keyword evidence="4" id="KW-0217">Developmental protein</keyword>
<name>Q9BK02_TRICA</name>
<evidence type="ECO:0000259" key="11">
    <source>
        <dbReference type="PROSITE" id="PS50071"/>
    </source>
</evidence>
<dbReference type="PANTHER" id="PTHR45664">
    <property type="entry name" value="PROTEIN ZERKNUELLT 1-RELATED"/>
    <property type="match status" value="1"/>
</dbReference>
<dbReference type="PRINTS" id="PR00024">
    <property type="entry name" value="HOMEOBOX"/>
</dbReference>
<reference evidence="13 14" key="2">
    <citation type="journal article" date="2008" name="Nature">
        <title>The genome of the model beetle and pest Tribolium castaneum.</title>
        <authorList>
            <consortium name="Tribolium Genome Sequencing Consortium"/>
            <person name="Richards S."/>
            <person name="Gibbs R.A."/>
            <person name="Weinstock G.M."/>
            <person name="Brown S.J."/>
            <person name="Denell R."/>
            <person name="Beeman R.W."/>
            <person name="Gibbs R."/>
            <person name="Beeman R.W."/>
            <person name="Brown S.J."/>
            <person name="Bucher G."/>
            <person name="Friedrich M."/>
            <person name="Grimmelikhuijzen C.J."/>
            <person name="Klingler M."/>
            <person name="Lorenzen M."/>
            <person name="Richards S."/>
            <person name="Roth S."/>
            <person name="Schroder R."/>
            <person name="Tautz D."/>
            <person name="Zdobnov E.M."/>
            <person name="Muzny D."/>
            <person name="Gibbs R.A."/>
            <person name="Weinstock G.M."/>
            <person name="Attaway T."/>
            <person name="Bell S."/>
            <person name="Buhay C.J."/>
            <person name="Chandrabose M.N."/>
            <person name="Chavez D."/>
            <person name="Clerk-Blankenburg K.P."/>
            <person name="Cree A."/>
            <person name="Dao M."/>
            <person name="Davis C."/>
            <person name="Chacko J."/>
            <person name="Dinh H."/>
            <person name="Dugan-Rocha S."/>
            <person name="Fowler G."/>
            <person name="Garner T.T."/>
            <person name="Garnes J."/>
            <person name="Gnirke A."/>
            <person name="Hawes A."/>
            <person name="Hernandez J."/>
            <person name="Hines S."/>
            <person name="Holder M."/>
            <person name="Hume J."/>
            <person name="Jhangiani S.N."/>
            <person name="Joshi V."/>
            <person name="Khan Z.M."/>
            <person name="Jackson L."/>
            <person name="Kovar C."/>
            <person name="Kowis A."/>
            <person name="Lee S."/>
            <person name="Lewis L.R."/>
            <person name="Margolis J."/>
            <person name="Morgan M."/>
            <person name="Nazareth L.V."/>
            <person name="Nguyen N."/>
            <person name="Okwuonu G."/>
            <person name="Parker D."/>
            <person name="Richards S."/>
            <person name="Ruiz S.J."/>
            <person name="Santibanez J."/>
            <person name="Savard J."/>
            <person name="Scherer S.E."/>
            <person name="Schneider B."/>
            <person name="Sodergren E."/>
            <person name="Tautz D."/>
            <person name="Vattahil S."/>
            <person name="Villasana D."/>
            <person name="White C.S."/>
            <person name="Wright R."/>
            <person name="Park Y."/>
            <person name="Beeman R.W."/>
            <person name="Lord J."/>
            <person name="Oppert B."/>
            <person name="Lorenzen M."/>
            <person name="Brown S."/>
            <person name="Wang L."/>
            <person name="Savard J."/>
            <person name="Tautz D."/>
            <person name="Richards S."/>
            <person name="Weinstock G."/>
            <person name="Gibbs R.A."/>
            <person name="Liu Y."/>
            <person name="Worley K."/>
            <person name="Weinstock G."/>
            <person name="Elsik C.G."/>
            <person name="Reese J.T."/>
            <person name="Elhaik E."/>
            <person name="Landan G."/>
            <person name="Graur D."/>
            <person name="Arensburger P."/>
            <person name="Atkinson P."/>
            <person name="Beeman R.W."/>
            <person name="Beidler J."/>
            <person name="Brown S.J."/>
            <person name="Demuth J.P."/>
            <person name="Drury D.W."/>
            <person name="Du Y.Z."/>
            <person name="Fujiwara H."/>
            <person name="Lorenzen M."/>
            <person name="Maselli V."/>
            <person name="Osanai M."/>
            <person name="Park Y."/>
            <person name="Robertson H.M."/>
            <person name="Tu Z."/>
            <person name="Wang J.J."/>
            <person name="Wang S."/>
            <person name="Richards S."/>
            <person name="Song H."/>
            <person name="Zhang L."/>
            <person name="Sodergren E."/>
            <person name="Werner D."/>
            <person name="Stanke M."/>
            <person name="Morgenstern B."/>
            <person name="Solovyev V."/>
            <person name="Kosarev P."/>
            <person name="Brown G."/>
            <person name="Chen H.C."/>
            <person name="Ermolaeva O."/>
            <person name="Hlavina W."/>
            <person name="Kapustin Y."/>
            <person name="Kiryutin B."/>
            <person name="Kitts P."/>
            <person name="Maglott D."/>
            <person name="Pruitt K."/>
            <person name="Sapojnikov V."/>
            <person name="Souvorov A."/>
            <person name="Mackey A.J."/>
            <person name="Waterhouse R.M."/>
            <person name="Wyder S."/>
            <person name="Zdobnov E.M."/>
            <person name="Zdobnov E.M."/>
            <person name="Wyder S."/>
            <person name="Kriventseva E.V."/>
            <person name="Kadowaki T."/>
            <person name="Bork P."/>
            <person name="Aranda M."/>
            <person name="Bao R."/>
            <person name="Beermann A."/>
            <person name="Berns N."/>
            <person name="Bolognesi R."/>
            <person name="Bonneton F."/>
            <person name="Bopp D."/>
            <person name="Brown S.J."/>
            <person name="Bucher G."/>
            <person name="Butts T."/>
            <person name="Chaumot A."/>
            <person name="Denell R.E."/>
            <person name="Ferrier D.E."/>
            <person name="Friedrich M."/>
            <person name="Gordon C.M."/>
            <person name="Jindra M."/>
            <person name="Klingler M."/>
            <person name="Lan Q."/>
            <person name="Lattorff H.M."/>
            <person name="Laudet V."/>
            <person name="von Levetsow C."/>
            <person name="Liu Z."/>
            <person name="Lutz R."/>
            <person name="Lynch J.A."/>
            <person name="da Fonseca R.N."/>
            <person name="Posnien N."/>
            <person name="Reuter R."/>
            <person name="Roth S."/>
            <person name="Savard J."/>
            <person name="Schinko J.B."/>
            <person name="Schmitt C."/>
            <person name="Schoppmeier M."/>
            <person name="Schroder R."/>
            <person name="Shippy T.D."/>
            <person name="Simonnet F."/>
            <person name="Marques-Souza H."/>
            <person name="Tautz D."/>
            <person name="Tomoyasu Y."/>
            <person name="Trauner J."/>
            <person name="Van der Zee M."/>
            <person name="Vervoort M."/>
            <person name="Wittkopp N."/>
            <person name="Wimmer E.A."/>
            <person name="Yang X."/>
            <person name="Jones A.K."/>
            <person name="Sattelle D.B."/>
            <person name="Ebert P.R."/>
            <person name="Nelson D."/>
            <person name="Scott J.G."/>
            <person name="Beeman R.W."/>
            <person name="Muthukrishnan S."/>
            <person name="Kramer K.J."/>
            <person name="Arakane Y."/>
            <person name="Beeman R.W."/>
            <person name="Zhu Q."/>
            <person name="Hogenkamp D."/>
            <person name="Dixit R."/>
            <person name="Oppert B."/>
            <person name="Jiang H."/>
            <person name="Zou Z."/>
            <person name="Marshall J."/>
            <person name="Elpidina E."/>
            <person name="Vinokurov K."/>
            <person name="Oppert C."/>
            <person name="Zou Z."/>
            <person name="Evans J."/>
            <person name="Lu Z."/>
            <person name="Zhao P."/>
            <person name="Sumathipala N."/>
            <person name="Altincicek B."/>
            <person name="Vilcinskas A."/>
            <person name="Williams M."/>
            <person name="Hultmark D."/>
            <person name="Hetru C."/>
            <person name="Jiang H."/>
            <person name="Grimmelikhuijzen C.J."/>
            <person name="Hauser F."/>
            <person name="Cazzamali G."/>
            <person name="Williamson M."/>
            <person name="Park Y."/>
            <person name="Li B."/>
            <person name="Tanaka Y."/>
            <person name="Predel R."/>
            <person name="Neupert S."/>
            <person name="Schachtner J."/>
            <person name="Verleyen P."/>
            <person name="Raible F."/>
            <person name="Bork P."/>
            <person name="Friedrich M."/>
            <person name="Walden K.K."/>
            <person name="Robertson H.M."/>
            <person name="Angeli S."/>
            <person name="Foret S."/>
            <person name="Bucher G."/>
            <person name="Schuetz S."/>
            <person name="Maleszka R."/>
            <person name="Wimmer E.A."/>
            <person name="Beeman R.W."/>
            <person name="Lorenzen M."/>
            <person name="Tomoyasu Y."/>
            <person name="Miller S.C."/>
            <person name="Grossmann D."/>
            <person name="Bucher G."/>
        </authorList>
    </citation>
    <scope>NUCLEOTIDE SEQUENCE [LARGE SCALE GENOMIC DNA]</scope>
    <source>
        <strain evidence="13 14">Georgia GA2</strain>
    </source>
</reference>
<dbReference type="InterPro" id="IPR017970">
    <property type="entry name" value="Homeobox_CS"/>
</dbReference>